<keyword evidence="1" id="KW-1133">Transmembrane helix</keyword>
<feature type="transmembrane region" description="Helical" evidence="1">
    <location>
        <begin position="95"/>
        <end position="113"/>
    </location>
</feature>
<feature type="transmembrane region" description="Helical" evidence="1">
    <location>
        <begin position="251"/>
        <end position="269"/>
    </location>
</feature>
<organism evidence="2">
    <name type="scientific">marine metagenome</name>
    <dbReference type="NCBI Taxonomy" id="408172"/>
    <lineage>
        <taxon>unclassified sequences</taxon>
        <taxon>metagenomes</taxon>
        <taxon>ecological metagenomes</taxon>
    </lineage>
</organism>
<reference evidence="2" key="1">
    <citation type="submission" date="2018-05" db="EMBL/GenBank/DDBJ databases">
        <authorList>
            <person name="Lanie J.A."/>
            <person name="Ng W.-L."/>
            <person name="Kazmierczak K.M."/>
            <person name="Andrzejewski T.M."/>
            <person name="Davidsen T.M."/>
            <person name="Wayne K.J."/>
            <person name="Tettelin H."/>
            <person name="Glass J.I."/>
            <person name="Rusch D."/>
            <person name="Podicherti R."/>
            <person name="Tsui H.-C.T."/>
            <person name="Winkler M.E."/>
        </authorList>
    </citation>
    <scope>NUCLEOTIDE SEQUENCE</scope>
</reference>
<gene>
    <name evidence="2" type="ORF">METZ01_LOCUS87989</name>
</gene>
<feature type="transmembrane region" description="Helical" evidence="1">
    <location>
        <begin position="28"/>
        <end position="46"/>
    </location>
</feature>
<dbReference type="EMBL" id="UINC01007799">
    <property type="protein sequence ID" value="SVA35135.1"/>
    <property type="molecule type" value="Genomic_DNA"/>
</dbReference>
<protein>
    <recommendedName>
        <fullName evidence="3">Succinate dehydrogenase</fullName>
    </recommendedName>
</protein>
<keyword evidence="1" id="KW-0472">Membrane</keyword>
<proteinExistence type="predicted"/>
<sequence length="283" mass="32295">MNNEQAMGANESGLFQTHRSDTWWFEPLLTGLGFLSFVIYTTWAMFQGDYYWFSAGHEGFGGYLSPFYSPLLFIEESAAGSAPLLHAWFGSWPEWMPNLIPVTPAILILAGPLSFRLTCYYYRKFYYRSYFLSPPACAVTGVPQKDYKGETALLVVQNLHRFTLYIAIGFVVVLSYDAFLSFFRDGKIGLGVGSIILLLNPIFLAGYTFGCHAFRHLSGGRQDCFTCPKGKEKVRLKIWQSVSWLNGRHMFWAWISMVWVALTDIYVRLVSKGIWTDFSTWGN</sequence>
<dbReference type="AlphaFoldDB" id="A0A381V445"/>
<name>A0A381V445_9ZZZZ</name>
<feature type="transmembrane region" description="Helical" evidence="1">
    <location>
        <begin position="162"/>
        <end position="183"/>
    </location>
</feature>
<evidence type="ECO:0000313" key="2">
    <source>
        <dbReference type="EMBL" id="SVA35135.1"/>
    </source>
</evidence>
<evidence type="ECO:0000256" key="1">
    <source>
        <dbReference type="SAM" id="Phobius"/>
    </source>
</evidence>
<feature type="transmembrane region" description="Helical" evidence="1">
    <location>
        <begin position="125"/>
        <end position="142"/>
    </location>
</feature>
<accession>A0A381V445</accession>
<evidence type="ECO:0008006" key="3">
    <source>
        <dbReference type="Google" id="ProtNLM"/>
    </source>
</evidence>
<keyword evidence="1" id="KW-0812">Transmembrane</keyword>
<feature type="transmembrane region" description="Helical" evidence="1">
    <location>
        <begin position="190"/>
        <end position="209"/>
    </location>
</feature>